<dbReference type="EMBL" id="MLJW01000425">
    <property type="protein sequence ID" value="OIQ87386.1"/>
    <property type="molecule type" value="Genomic_DNA"/>
</dbReference>
<accession>A0A1J5QVQ5</accession>
<dbReference type="Pfam" id="PF11174">
    <property type="entry name" value="DUF2970"/>
    <property type="match status" value="1"/>
</dbReference>
<dbReference type="AlphaFoldDB" id="A0A1J5QVQ5"/>
<keyword evidence="1" id="KW-0812">Transmembrane</keyword>
<evidence type="ECO:0008006" key="3">
    <source>
        <dbReference type="Google" id="ProtNLM"/>
    </source>
</evidence>
<keyword evidence="1" id="KW-0472">Membrane</keyword>
<feature type="transmembrane region" description="Helical" evidence="1">
    <location>
        <begin position="31"/>
        <end position="59"/>
    </location>
</feature>
<comment type="caution">
    <text evidence="2">The sequence shown here is derived from an EMBL/GenBank/DDBJ whole genome shotgun (WGS) entry which is preliminary data.</text>
</comment>
<organism evidence="2">
    <name type="scientific">mine drainage metagenome</name>
    <dbReference type="NCBI Taxonomy" id="410659"/>
    <lineage>
        <taxon>unclassified sequences</taxon>
        <taxon>metagenomes</taxon>
        <taxon>ecological metagenomes</taxon>
    </lineage>
</organism>
<gene>
    <name evidence="2" type="ORF">GALL_307640</name>
</gene>
<proteinExistence type="predicted"/>
<keyword evidence="1" id="KW-1133">Transmembrane helix</keyword>
<name>A0A1J5QVQ5_9ZZZZ</name>
<dbReference type="InterPro" id="IPR021344">
    <property type="entry name" value="DUF2970"/>
</dbReference>
<evidence type="ECO:0000256" key="1">
    <source>
        <dbReference type="SAM" id="Phobius"/>
    </source>
</evidence>
<protein>
    <recommendedName>
        <fullName evidence="3">DUF2970 domain-containing protein</fullName>
    </recommendedName>
</protein>
<reference evidence="2" key="1">
    <citation type="submission" date="2016-10" db="EMBL/GenBank/DDBJ databases">
        <title>Sequence of Gallionella enrichment culture.</title>
        <authorList>
            <person name="Poehlein A."/>
            <person name="Muehling M."/>
            <person name="Daniel R."/>
        </authorList>
    </citation>
    <scope>NUCLEOTIDE SEQUENCE</scope>
</reference>
<sequence>MGSFVRAFKTIFWAFLGVRKSRDREKDFEDLNIVHVAIAGLVSAALFVGLLMLIIHWVIPTGHS</sequence>
<evidence type="ECO:0000313" key="2">
    <source>
        <dbReference type="EMBL" id="OIQ87386.1"/>
    </source>
</evidence>